<sequence length="76" mass="8845">MAYYQEYKYDFQTKKIGAILIMVSISLWIGNINLYASSSTFMNNSAIFFAIIPVLFTILGIYALIFFKTNIYHIDR</sequence>
<evidence type="ECO:0000313" key="3">
    <source>
        <dbReference type="Proteomes" id="UP000254133"/>
    </source>
</evidence>
<evidence type="ECO:0000256" key="1">
    <source>
        <dbReference type="SAM" id="Phobius"/>
    </source>
</evidence>
<name>A0A378PX11_MORBO</name>
<keyword evidence="1" id="KW-0812">Transmembrane</keyword>
<keyword evidence="1" id="KW-1133">Transmembrane helix</keyword>
<organism evidence="2 3">
    <name type="scientific">Moraxella bovis</name>
    <dbReference type="NCBI Taxonomy" id="476"/>
    <lineage>
        <taxon>Bacteria</taxon>
        <taxon>Pseudomonadati</taxon>
        <taxon>Pseudomonadota</taxon>
        <taxon>Gammaproteobacteria</taxon>
        <taxon>Moraxellales</taxon>
        <taxon>Moraxellaceae</taxon>
        <taxon>Moraxella</taxon>
    </lineage>
</organism>
<reference evidence="2 3" key="1">
    <citation type="submission" date="2018-06" db="EMBL/GenBank/DDBJ databases">
        <authorList>
            <consortium name="Pathogen Informatics"/>
            <person name="Doyle S."/>
        </authorList>
    </citation>
    <scope>NUCLEOTIDE SEQUENCE [LARGE SCALE GENOMIC DNA]</scope>
    <source>
        <strain evidence="2 3">NCTC9426</strain>
    </source>
</reference>
<protein>
    <submittedName>
        <fullName evidence="2">Uncharacterized protein</fullName>
    </submittedName>
</protein>
<proteinExistence type="predicted"/>
<keyword evidence="1" id="KW-0472">Membrane</keyword>
<feature type="transmembrane region" description="Helical" evidence="1">
    <location>
        <begin position="47"/>
        <end position="67"/>
    </location>
</feature>
<dbReference type="EMBL" id="UGPZ01000003">
    <property type="protein sequence ID" value="STY93153.1"/>
    <property type="molecule type" value="Genomic_DNA"/>
</dbReference>
<feature type="transmembrane region" description="Helical" evidence="1">
    <location>
        <begin position="16"/>
        <end position="35"/>
    </location>
</feature>
<dbReference type="Proteomes" id="UP000254133">
    <property type="component" value="Unassembled WGS sequence"/>
</dbReference>
<accession>A0A378PX11</accession>
<dbReference type="AlphaFoldDB" id="A0A378PX11"/>
<gene>
    <name evidence="2" type="ORF">NCTC9426_01870</name>
</gene>
<evidence type="ECO:0000313" key="2">
    <source>
        <dbReference type="EMBL" id="STY93153.1"/>
    </source>
</evidence>